<protein>
    <submittedName>
        <fullName evidence="1">Uncharacterized protein</fullName>
    </submittedName>
</protein>
<organism evidence="1">
    <name type="scientific">marine metagenome</name>
    <dbReference type="NCBI Taxonomy" id="408172"/>
    <lineage>
        <taxon>unclassified sequences</taxon>
        <taxon>metagenomes</taxon>
        <taxon>ecological metagenomes</taxon>
    </lineage>
</organism>
<dbReference type="EMBL" id="UINC01201303">
    <property type="protein sequence ID" value="SVE20581.1"/>
    <property type="molecule type" value="Genomic_DNA"/>
</dbReference>
<accession>A0A383BL69</accession>
<feature type="non-terminal residue" evidence="1">
    <location>
        <position position="40"/>
    </location>
</feature>
<gene>
    <name evidence="1" type="ORF">METZ01_LOCUS473435</name>
</gene>
<dbReference type="AlphaFoldDB" id="A0A383BL69"/>
<proteinExistence type="predicted"/>
<reference evidence="1" key="1">
    <citation type="submission" date="2018-05" db="EMBL/GenBank/DDBJ databases">
        <authorList>
            <person name="Lanie J.A."/>
            <person name="Ng W.-L."/>
            <person name="Kazmierczak K.M."/>
            <person name="Andrzejewski T.M."/>
            <person name="Davidsen T.M."/>
            <person name="Wayne K.J."/>
            <person name="Tettelin H."/>
            <person name="Glass J.I."/>
            <person name="Rusch D."/>
            <person name="Podicherti R."/>
            <person name="Tsui H.-C.T."/>
            <person name="Winkler M.E."/>
        </authorList>
    </citation>
    <scope>NUCLEOTIDE SEQUENCE</scope>
</reference>
<name>A0A383BL69_9ZZZZ</name>
<sequence>MFIPIDFVDVPSKSDPDVTHKVKIMLDDTYSCDCKGYKYA</sequence>
<evidence type="ECO:0000313" key="1">
    <source>
        <dbReference type="EMBL" id="SVE20581.1"/>
    </source>
</evidence>